<evidence type="ECO:0008006" key="3">
    <source>
        <dbReference type="Google" id="ProtNLM"/>
    </source>
</evidence>
<protein>
    <recommendedName>
        <fullName evidence="3">Phage tail protein</fullName>
    </recommendedName>
</protein>
<keyword evidence="2" id="KW-1185">Reference proteome</keyword>
<organism evidence="1 2">
    <name type="scientific">Brachybacterium rhamnosum</name>
    <dbReference type="NCBI Taxonomy" id="173361"/>
    <lineage>
        <taxon>Bacteria</taxon>
        <taxon>Bacillati</taxon>
        <taxon>Actinomycetota</taxon>
        <taxon>Actinomycetes</taxon>
        <taxon>Micrococcales</taxon>
        <taxon>Dermabacteraceae</taxon>
        <taxon>Brachybacterium</taxon>
    </lineage>
</organism>
<name>A0ABW4Q1L7_9MICO</name>
<dbReference type="EMBL" id="JBHUFL010000003">
    <property type="protein sequence ID" value="MFD1836205.1"/>
    <property type="molecule type" value="Genomic_DNA"/>
</dbReference>
<reference evidence="2" key="1">
    <citation type="journal article" date="2019" name="Int. J. Syst. Evol. Microbiol.">
        <title>The Global Catalogue of Microorganisms (GCM) 10K type strain sequencing project: providing services to taxonomists for standard genome sequencing and annotation.</title>
        <authorList>
            <consortium name="The Broad Institute Genomics Platform"/>
            <consortium name="The Broad Institute Genome Sequencing Center for Infectious Disease"/>
            <person name="Wu L."/>
            <person name="Ma J."/>
        </authorList>
    </citation>
    <scope>NUCLEOTIDE SEQUENCE [LARGE SCALE GENOMIC DNA]</scope>
    <source>
        <strain evidence="2">JCM 11650</strain>
    </source>
</reference>
<dbReference type="Proteomes" id="UP001597280">
    <property type="component" value="Unassembled WGS sequence"/>
</dbReference>
<accession>A0ABW4Q1L7</accession>
<evidence type="ECO:0000313" key="1">
    <source>
        <dbReference type="EMBL" id="MFD1836205.1"/>
    </source>
</evidence>
<dbReference type="RefSeq" id="WP_343905540.1">
    <property type="nucleotide sequence ID" value="NZ_BAAAIS010000003.1"/>
</dbReference>
<evidence type="ECO:0000313" key="2">
    <source>
        <dbReference type="Proteomes" id="UP001597280"/>
    </source>
</evidence>
<comment type="caution">
    <text evidence="1">The sequence shown here is derived from an EMBL/GenBank/DDBJ whole genome shotgun (WGS) entry which is preliminary data.</text>
</comment>
<proteinExistence type="predicted"/>
<gene>
    <name evidence="1" type="ORF">ACFSDA_14135</name>
</gene>
<sequence>MTWSAYLGRTMTGEVGPKLDVTSGTLNMALNDHDDLTLVIARDSLDGVEPDFWRVRAGALVITYTDAHDVERPVTVCAVSDPPAENRAAGTVTLKGKGPGWLFERRVLLDKEYPVATAGDARKATIRFHGDTFPSIIGEVLRLGMAKRNGYLPLVTPPRETGKRVRTYAGWNFANNEVWKRVKEMTEVINGPDVAFRPEWANEQRTAFRWRLTVGTEAQPTLPQERTVLWDATSVDSSVSSMTVTSDATGIAHRVYTTGAGEGAAIAVAVAEVAELSEYMPFVEVVTSDADAEQDDASGSSALLKSKAEARLATEALDQVSLTVNADSSDEPIGTWWCGELAVVNAEGWLDVPDGEHLLRVIAAKYTYGSDVVALECQADALGEELAW</sequence>